<proteinExistence type="inferred from homology"/>
<dbReference type="Gene3D" id="1.10.510.10">
    <property type="entry name" value="Transferase(Phosphotransferase) domain 1"/>
    <property type="match status" value="1"/>
</dbReference>
<dbReference type="Proteomes" id="UP000274504">
    <property type="component" value="Unassembled WGS sequence"/>
</dbReference>
<dbReference type="InterPro" id="IPR000719">
    <property type="entry name" value="Prot_kinase_dom"/>
</dbReference>
<feature type="region of interest" description="Disordered" evidence="2">
    <location>
        <begin position="1333"/>
        <end position="1385"/>
    </location>
</feature>
<name>A0A158QBN0_HYMDI</name>
<evidence type="ECO:0000313" key="4">
    <source>
        <dbReference type="EMBL" id="VDL14282.1"/>
    </source>
</evidence>
<accession>A0A158QBN0</accession>
<evidence type="ECO:0000313" key="6">
    <source>
        <dbReference type="WBParaSite" id="HDID_0000023101-mRNA-1"/>
    </source>
</evidence>
<feature type="compositionally biased region" description="Pro residues" evidence="2">
    <location>
        <begin position="1376"/>
        <end position="1385"/>
    </location>
</feature>
<evidence type="ECO:0000259" key="3">
    <source>
        <dbReference type="PROSITE" id="PS50011"/>
    </source>
</evidence>
<evidence type="ECO:0000256" key="2">
    <source>
        <dbReference type="SAM" id="MobiDB-lite"/>
    </source>
</evidence>
<feature type="region of interest" description="Disordered" evidence="2">
    <location>
        <begin position="373"/>
        <end position="426"/>
    </location>
</feature>
<dbReference type="GO" id="GO:0005524">
    <property type="term" value="F:ATP binding"/>
    <property type="evidence" value="ECO:0007669"/>
    <property type="project" value="InterPro"/>
</dbReference>
<feature type="compositionally biased region" description="Polar residues" evidence="2">
    <location>
        <begin position="1342"/>
        <end position="1372"/>
    </location>
</feature>
<dbReference type="Pfam" id="PF00069">
    <property type="entry name" value="Pkinase"/>
    <property type="match status" value="1"/>
</dbReference>
<reference evidence="6" key="1">
    <citation type="submission" date="2016-04" db="UniProtKB">
        <authorList>
            <consortium name="WormBaseParasite"/>
        </authorList>
    </citation>
    <scope>IDENTIFICATION</scope>
</reference>
<evidence type="ECO:0000256" key="1">
    <source>
        <dbReference type="ARBA" id="ARBA00007062"/>
    </source>
</evidence>
<gene>
    <name evidence="4" type="ORF">HDID_LOCUS232</name>
</gene>
<dbReference type="OrthoDB" id="18234at2759"/>
<sequence>MEDSVDEEEKRDEQAFDEQNNDIDFVYNDADEYGVEIAELYSYSEEDEFMENALAFEETFKSQGKWVDANDQIRRGYVIKLLDILESADRDNRIKAARSLLYLLQGVFKECDLEEDQITWARRNVYLCIECGVLSSVLSLLLLEIRYDDWARNLSSANSDFAANGDPVKKTPVTLVDSTNIRIVVSIIYILVETVRDGCQTANSSNGHSATSTMTKPQSSTIVDHTAKLREQFIEELGAPISNGNCLTIVLFGMVHRFCSGFAPHFPMKKTLLLLWKTVLLTLGPLSSLFELKNRQRRLAKLPELHEDTHIVIRRIRANSPPANPADNILNRPLRNNNRHAAIGQGTQGPHQGSLAGGRLAVQQQIAQQQLQQQLDQRQMQRRWNPSFCQGGSNGDSNLNKDDETLGAVTPRPGSPVRSQESSGDVEETKVVAAARFSHSILSQQLIAGIMNSLSDVKVLPWRPKVRTTDIENFLDNARQKFIGFRVANDMTTLYGLPEPIHEAVKVLKKYHYVSVGEVQIKKEAGYIKYPLLLGKENIPDTPAERLYVAMLPLLPQYMIAILKVLLASAPTSRTKTEPINILAEITPPEAPNNQLQTLIMNYDVNRHREIIVKAISGLLLLLLKHFKLNHIYQFEYISQHLVFANCIPLVLKFFNQNTLLYVQAKNSISCLDFPARVIGEVSQLTPEMLNSDWSPCCWRNMFSCINLLRILNMLTKWKHSRTLMLVVFKSSPILKRALRVRHAMLQLYVLKLLKLQSRYFGRQWRKNNMSVMSAIYQKVRHRLTDDWAYGNEIDTRPWDSQVEESTLRSSIDQFHQRRYYSDCLEADFQPVDNHLSSVLNKPMELPEGFKRNYEMWLEQEVFSTPINWDRVILDDPIANSAKGRVKLGDFGIAKILKNTFDLARTCIGTPYYLSPEICESKPYNNKSDIWALGCVLYELTTLKHPFDAGNIKSLVLKIISGRYPPISPKYSVDLRNLISKLFQRDPRQVILDFEVHLALSCIFCNQMTLLQCSSEYNSSPEVLKRTSKEKLIRRRDLIAAMHQKRQKAISRQCKSSRQDYNFPVPVVRPSIEIPVLVPKTPRLEVVSVGTLSRYLEELNRRSQESEQRSVSEIAKVYPNVKNYNDVGERNPLMLDYIERRLAAERNKAKSDNRSYGVASALGRASPYVVEGKKSPTERVQYAELMEFPHIHCAIKVPCGKPPDSIPSVSSLLEQLKPPPLNKVLSHEAPPIVEENSKKISREPSQRYAVVNSFATDAVQDFNQTTAKPQGLFNSRKYIIDQPPRQCIKRSHSEPSISNQAEENGSVASLATTIHLSWYSLFEDASSNLFQDESNEVPKAPEQQTLRNHTSVTSPPLVQQPSVTDSGFTTSRETPHLPPTMSPTPIPSECEPTPSMHTVLLQLLEEADGEGNTDFAEEEESEDLATLMGDEEGNEKQSHRPSRFFIAEQMRMALANVLELETLVKCYNVIQNLQENEDDELHIGREMIASIVGQNRANEVFDKVLQILMPFEQPDIHKTAPCVTLMHLP</sequence>
<dbReference type="SMART" id="SM00220">
    <property type="entry name" value="S_TKc"/>
    <property type="match status" value="1"/>
</dbReference>
<organism evidence="6">
    <name type="scientific">Hymenolepis diminuta</name>
    <name type="common">Rat tapeworm</name>
    <dbReference type="NCBI Taxonomy" id="6216"/>
    <lineage>
        <taxon>Eukaryota</taxon>
        <taxon>Metazoa</taxon>
        <taxon>Spiralia</taxon>
        <taxon>Lophotrochozoa</taxon>
        <taxon>Platyhelminthes</taxon>
        <taxon>Cestoda</taxon>
        <taxon>Eucestoda</taxon>
        <taxon>Cyclophyllidea</taxon>
        <taxon>Hymenolepididae</taxon>
        <taxon>Hymenolepis</taxon>
    </lineage>
</organism>
<protein>
    <submittedName>
        <fullName evidence="6">Protein kinase domain-containing protein</fullName>
    </submittedName>
</protein>
<dbReference type="Pfam" id="PF11882">
    <property type="entry name" value="DUF3402"/>
    <property type="match status" value="2"/>
</dbReference>
<dbReference type="InterPro" id="IPR021819">
    <property type="entry name" value="Far11/STRP_C"/>
</dbReference>
<dbReference type="GO" id="GO:0007010">
    <property type="term" value="P:cytoskeleton organization"/>
    <property type="evidence" value="ECO:0007669"/>
    <property type="project" value="TreeGrafter"/>
</dbReference>
<feature type="compositionally biased region" description="Polar residues" evidence="2">
    <location>
        <begin position="387"/>
        <end position="398"/>
    </location>
</feature>
<dbReference type="Pfam" id="PF07923">
    <property type="entry name" value="N1221"/>
    <property type="match status" value="1"/>
</dbReference>
<feature type="domain" description="Protein kinase" evidence="3">
    <location>
        <begin position="709"/>
        <end position="1000"/>
    </location>
</feature>
<dbReference type="InterPro" id="IPR040185">
    <property type="entry name" value="Far11/STRP"/>
</dbReference>
<dbReference type="EMBL" id="UYSG01000027">
    <property type="protein sequence ID" value="VDL14282.1"/>
    <property type="molecule type" value="Genomic_DNA"/>
</dbReference>
<dbReference type="WBParaSite" id="HDID_0000023101-mRNA-1">
    <property type="protein sequence ID" value="HDID_0000023101-mRNA-1"/>
    <property type="gene ID" value="HDID_0000023101"/>
</dbReference>
<evidence type="ECO:0000313" key="5">
    <source>
        <dbReference type="Proteomes" id="UP000274504"/>
    </source>
</evidence>
<dbReference type="STRING" id="6216.A0A158QBN0"/>
<dbReference type="PANTHER" id="PTHR13239">
    <property type="entry name" value="PROTEIN REQUIRED FOR HYPHAL ANASTOMOSIS HAM-2"/>
    <property type="match status" value="1"/>
</dbReference>
<comment type="similarity">
    <text evidence="1">Belongs to the STRIP family.</text>
</comment>
<dbReference type="SMART" id="SM01292">
    <property type="entry name" value="N1221"/>
    <property type="match status" value="1"/>
</dbReference>
<dbReference type="InterPro" id="IPR012486">
    <property type="entry name" value="Far11/STRP_N"/>
</dbReference>
<reference evidence="4 5" key="2">
    <citation type="submission" date="2018-11" db="EMBL/GenBank/DDBJ databases">
        <authorList>
            <consortium name="Pathogen Informatics"/>
        </authorList>
    </citation>
    <scope>NUCLEOTIDE SEQUENCE [LARGE SCALE GENOMIC DNA]</scope>
</reference>
<dbReference type="SMART" id="SM01293">
    <property type="entry name" value="DUF3402"/>
    <property type="match status" value="1"/>
</dbReference>
<dbReference type="InterPro" id="IPR011009">
    <property type="entry name" value="Kinase-like_dom_sf"/>
</dbReference>
<dbReference type="PANTHER" id="PTHR13239:SF4">
    <property type="entry name" value="AT25231P"/>
    <property type="match status" value="1"/>
</dbReference>
<dbReference type="GO" id="GO:0004672">
    <property type="term" value="F:protein kinase activity"/>
    <property type="evidence" value="ECO:0007669"/>
    <property type="project" value="InterPro"/>
</dbReference>
<dbReference type="GO" id="GO:0005829">
    <property type="term" value="C:cytosol"/>
    <property type="evidence" value="ECO:0007669"/>
    <property type="project" value="TreeGrafter"/>
</dbReference>
<dbReference type="PROSITE" id="PS50011">
    <property type="entry name" value="PROTEIN_KINASE_DOM"/>
    <property type="match status" value="1"/>
</dbReference>
<dbReference type="SUPFAM" id="SSF56112">
    <property type="entry name" value="Protein kinase-like (PK-like)"/>
    <property type="match status" value="1"/>
</dbReference>